<organism evidence="2 3">
    <name type="scientific">Chara braunii</name>
    <name type="common">Braun's stonewort</name>
    <dbReference type="NCBI Taxonomy" id="69332"/>
    <lineage>
        <taxon>Eukaryota</taxon>
        <taxon>Viridiplantae</taxon>
        <taxon>Streptophyta</taxon>
        <taxon>Charophyceae</taxon>
        <taxon>Charales</taxon>
        <taxon>Characeae</taxon>
        <taxon>Chara</taxon>
    </lineage>
</organism>
<evidence type="ECO:0008006" key="4">
    <source>
        <dbReference type="Google" id="ProtNLM"/>
    </source>
</evidence>
<dbReference type="OrthoDB" id="1101576at2759"/>
<reference evidence="2 3" key="1">
    <citation type="journal article" date="2018" name="Cell">
        <title>The Chara Genome: Secondary Complexity and Implications for Plant Terrestrialization.</title>
        <authorList>
            <person name="Nishiyama T."/>
            <person name="Sakayama H."/>
            <person name="Vries J.D."/>
            <person name="Buschmann H."/>
            <person name="Saint-Marcoux D."/>
            <person name="Ullrich K.K."/>
            <person name="Haas F.B."/>
            <person name="Vanderstraeten L."/>
            <person name="Becker D."/>
            <person name="Lang D."/>
            <person name="Vosolsobe S."/>
            <person name="Rombauts S."/>
            <person name="Wilhelmsson P.K.I."/>
            <person name="Janitza P."/>
            <person name="Kern R."/>
            <person name="Heyl A."/>
            <person name="Rumpler F."/>
            <person name="Villalobos L.I.A.C."/>
            <person name="Clay J.M."/>
            <person name="Skokan R."/>
            <person name="Toyoda A."/>
            <person name="Suzuki Y."/>
            <person name="Kagoshima H."/>
            <person name="Schijlen E."/>
            <person name="Tajeshwar N."/>
            <person name="Catarino B."/>
            <person name="Hetherington A.J."/>
            <person name="Saltykova A."/>
            <person name="Bonnot C."/>
            <person name="Breuninger H."/>
            <person name="Symeonidi A."/>
            <person name="Radhakrishnan G.V."/>
            <person name="Van Nieuwerburgh F."/>
            <person name="Deforce D."/>
            <person name="Chang C."/>
            <person name="Karol K.G."/>
            <person name="Hedrich R."/>
            <person name="Ulvskov P."/>
            <person name="Glockner G."/>
            <person name="Delwiche C.F."/>
            <person name="Petrasek J."/>
            <person name="Van de Peer Y."/>
            <person name="Friml J."/>
            <person name="Beilby M."/>
            <person name="Dolan L."/>
            <person name="Kohara Y."/>
            <person name="Sugano S."/>
            <person name="Fujiyama A."/>
            <person name="Delaux P.-M."/>
            <person name="Quint M."/>
            <person name="TheiBen G."/>
            <person name="Hagemann M."/>
            <person name="Harholt J."/>
            <person name="Dunand C."/>
            <person name="Zachgo S."/>
            <person name="Langdale J."/>
            <person name="Maumus F."/>
            <person name="Straeten D.V.D."/>
            <person name="Gould S.B."/>
            <person name="Rensing S.A."/>
        </authorList>
    </citation>
    <scope>NUCLEOTIDE SEQUENCE [LARGE SCALE GENOMIC DNA]</scope>
    <source>
        <strain evidence="2 3">S276</strain>
    </source>
</reference>
<sequence length="574" mass="65120">MDRNDTAPPTLWHFDEGLGKRLKTLTRLTDDQRQGIMRAVDQRTKMMRQHVYAANVLLVPRRRDNKWLMDLHSPLVPNNPKFFLSQCKEEATWGCKEQLDLWADLQAFHKEPTKDILVKDSITGKVVEESLWIDFAKFDSSVAQMTTSEWWNLHGVSHKKLRDIAVRVTTMWSTANPCERNGSSLDLVHDKRRALLLPDSLTKLVHIHWNLQLLDITKKKSTGSLAGYLDMWVAFFNDVEAPTPNDSAVLPKAATPTHLRWVCYEEVIVKSRDGYDLPAPSALKAKMGVEDEEKDIEESEKDDENFTLRFPRASDMSNNDNDLARDDYLMHNVERDDLDSGLEFVRPRGMDFNACVKVDKDFDDNAKRARAQSLAYRDRALNDGLQWQQEQQQQQQGLEQQQQQQEGLHPQQQQYEDGVQQQQQQEKNGPAQHQQQENNGPQKQREHNPLQQKEKENGSATGVRRVYIRRPPVPGAAAVPGVDVSLVGRKKKVQPETGLKVARKRGRPRKYPLQPAASTCAPTGEDGGEGGEVEEHVARVRKVQGGPALTVDCGDTPVEPTEKEGGEEGEGRGR</sequence>
<dbReference type="STRING" id="69332.A0A388K9N9"/>
<dbReference type="AlphaFoldDB" id="A0A388K9N9"/>
<feature type="compositionally biased region" description="Basic and acidic residues" evidence="1">
    <location>
        <begin position="443"/>
        <end position="457"/>
    </location>
</feature>
<proteinExistence type="predicted"/>
<comment type="caution">
    <text evidence="2">The sequence shown here is derived from an EMBL/GenBank/DDBJ whole genome shotgun (WGS) entry which is preliminary data.</text>
</comment>
<name>A0A388K9N9_CHABU</name>
<dbReference type="Proteomes" id="UP000265515">
    <property type="component" value="Unassembled WGS sequence"/>
</dbReference>
<evidence type="ECO:0000313" key="3">
    <source>
        <dbReference type="Proteomes" id="UP000265515"/>
    </source>
</evidence>
<feature type="region of interest" description="Disordered" evidence="1">
    <location>
        <begin position="492"/>
        <end position="574"/>
    </location>
</feature>
<gene>
    <name evidence="2" type="ORF">CBR_g68768</name>
</gene>
<accession>A0A388K9N9</accession>
<evidence type="ECO:0000313" key="2">
    <source>
        <dbReference type="EMBL" id="GBG66782.1"/>
    </source>
</evidence>
<evidence type="ECO:0000256" key="1">
    <source>
        <dbReference type="SAM" id="MobiDB-lite"/>
    </source>
</evidence>
<dbReference type="EMBL" id="BFEA01000078">
    <property type="protein sequence ID" value="GBG66782.1"/>
    <property type="molecule type" value="Genomic_DNA"/>
</dbReference>
<feature type="region of interest" description="Disordered" evidence="1">
    <location>
        <begin position="387"/>
        <end position="468"/>
    </location>
</feature>
<feature type="compositionally biased region" description="Polar residues" evidence="1">
    <location>
        <begin position="431"/>
        <end position="442"/>
    </location>
</feature>
<dbReference type="InterPro" id="IPR012337">
    <property type="entry name" value="RNaseH-like_sf"/>
</dbReference>
<feature type="compositionally biased region" description="Low complexity" evidence="1">
    <location>
        <begin position="387"/>
        <end position="425"/>
    </location>
</feature>
<protein>
    <recommendedName>
        <fullName evidence="4">HAT C-terminal dimerisation domain-containing protein</fullName>
    </recommendedName>
</protein>
<feature type="compositionally biased region" description="Basic residues" evidence="1">
    <location>
        <begin position="501"/>
        <end position="510"/>
    </location>
</feature>
<keyword evidence="3" id="KW-1185">Reference proteome</keyword>
<feature type="compositionally biased region" description="Basic and acidic residues" evidence="1">
    <location>
        <begin position="560"/>
        <end position="574"/>
    </location>
</feature>
<dbReference type="SUPFAM" id="SSF53098">
    <property type="entry name" value="Ribonuclease H-like"/>
    <property type="match status" value="1"/>
</dbReference>
<dbReference type="Gramene" id="GBG66782">
    <property type="protein sequence ID" value="GBG66782"/>
    <property type="gene ID" value="CBR_g68768"/>
</dbReference>